<dbReference type="EMBL" id="PUIQ01000017">
    <property type="protein sequence ID" value="PQP17825.1"/>
    <property type="molecule type" value="Genomic_DNA"/>
</dbReference>
<accession>A0A2S8ISW5</accession>
<evidence type="ECO:0000256" key="1">
    <source>
        <dbReference type="ARBA" id="ARBA00023015"/>
    </source>
</evidence>
<proteinExistence type="predicted"/>
<dbReference type="GO" id="GO:0003700">
    <property type="term" value="F:DNA-binding transcription factor activity"/>
    <property type="evidence" value="ECO:0007669"/>
    <property type="project" value="InterPro"/>
</dbReference>
<evidence type="ECO:0000313" key="6">
    <source>
        <dbReference type="Proteomes" id="UP000238206"/>
    </source>
</evidence>
<sequence length="319" mass="35685">MNTVTTTDHYHRDDRLLAWADQVRASCVPMVFRTESDQGFRGEISSVNTGGVCVSRISAVDHVAAHDWDDVRRTADDYLLVSIQTEGRGAIEQDARTAFVDPTDMVLFDSSRHFVWHFSGQHYTIRFPRQALEKLVPCGRQHTAVRIPAATGIRRIAADHVASLHRALSSDEGAMTGCERLGDVSANLVALALADYFNTVPLARSNVKEMHLLRARALIKDRIHEPELGPEQIADELGVSSRYLYRLFAEVGESIGETICTARLNGCGEWLQQRAYANRSITDIAMAWGFNNASHFSRTFRRHFGMSARDYRAKHRGAG</sequence>
<gene>
    <name evidence="5" type="ORF">C5615_15440</name>
</gene>
<dbReference type="PROSITE" id="PS01124">
    <property type="entry name" value="HTH_ARAC_FAMILY_2"/>
    <property type="match status" value="1"/>
</dbReference>
<dbReference type="InterPro" id="IPR050204">
    <property type="entry name" value="AraC_XylS_family_regulators"/>
</dbReference>
<dbReference type="InterPro" id="IPR035418">
    <property type="entry name" value="AraC-bd_2"/>
</dbReference>
<dbReference type="Pfam" id="PF14525">
    <property type="entry name" value="AraC_binding_2"/>
    <property type="match status" value="1"/>
</dbReference>
<dbReference type="SMART" id="SM00342">
    <property type="entry name" value="HTH_ARAC"/>
    <property type="match status" value="1"/>
</dbReference>
<dbReference type="Proteomes" id="UP000238206">
    <property type="component" value="Unassembled WGS sequence"/>
</dbReference>
<name>A0A2S8ISW5_BURCE</name>
<dbReference type="InterPro" id="IPR009057">
    <property type="entry name" value="Homeodomain-like_sf"/>
</dbReference>
<dbReference type="RefSeq" id="WP_105391180.1">
    <property type="nucleotide sequence ID" value="NZ_PUIQ01000017.1"/>
</dbReference>
<organism evidence="5 6">
    <name type="scientific">Burkholderia cepacia</name>
    <name type="common">Pseudomonas cepacia</name>
    <dbReference type="NCBI Taxonomy" id="292"/>
    <lineage>
        <taxon>Bacteria</taxon>
        <taxon>Pseudomonadati</taxon>
        <taxon>Pseudomonadota</taxon>
        <taxon>Betaproteobacteria</taxon>
        <taxon>Burkholderiales</taxon>
        <taxon>Burkholderiaceae</taxon>
        <taxon>Burkholderia</taxon>
        <taxon>Burkholderia cepacia complex</taxon>
    </lineage>
</organism>
<dbReference type="AlphaFoldDB" id="A0A2S8ISW5"/>
<evidence type="ECO:0000313" key="5">
    <source>
        <dbReference type="EMBL" id="PQP17825.1"/>
    </source>
</evidence>
<feature type="domain" description="HTH araC/xylS-type" evidence="4">
    <location>
        <begin position="213"/>
        <end position="314"/>
    </location>
</feature>
<protein>
    <recommendedName>
        <fullName evidence="4">HTH araC/xylS-type domain-containing protein</fullName>
    </recommendedName>
</protein>
<evidence type="ECO:0000259" key="4">
    <source>
        <dbReference type="PROSITE" id="PS01124"/>
    </source>
</evidence>
<evidence type="ECO:0000256" key="3">
    <source>
        <dbReference type="ARBA" id="ARBA00023163"/>
    </source>
</evidence>
<dbReference type="PANTHER" id="PTHR46796:SF6">
    <property type="entry name" value="ARAC SUBFAMILY"/>
    <property type="match status" value="1"/>
</dbReference>
<dbReference type="GO" id="GO:0043565">
    <property type="term" value="F:sequence-specific DNA binding"/>
    <property type="evidence" value="ECO:0007669"/>
    <property type="project" value="InterPro"/>
</dbReference>
<dbReference type="InterPro" id="IPR018060">
    <property type="entry name" value="HTH_AraC"/>
</dbReference>
<keyword evidence="2" id="KW-0238">DNA-binding</keyword>
<evidence type="ECO:0000256" key="2">
    <source>
        <dbReference type="ARBA" id="ARBA00023125"/>
    </source>
</evidence>
<reference evidence="5 6" key="1">
    <citation type="submission" date="2018-02" db="EMBL/GenBank/DDBJ databases">
        <title>Draft genome sequencing of Burkholderia cepacia Y14-15.</title>
        <authorList>
            <person name="Zheng B.-X."/>
        </authorList>
    </citation>
    <scope>NUCLEOTIDE SEQUENCE [LARGE SCALE GENOMIC DNA]</scope>
    <source>
        <strain evidence="5 6">Y14-15</strain>
    </source>
</reference>
<comment type="caution">
    <text evidence="5">The sequence shown here is derived from an EMBL/GenBank/DDBJ whole genome shotgun (WGS) entry which is preliminary data.</text>
</comment>
<dbReference type="InterPro" id="IPR020449">
    <property type="entry name" value="Tscrpt_reg_AraC-type_HTH"/>
</dbReference>
<dbReference type="Gene3D" id="1.10.10.60">
    <property type="entry name" value="Homeodomain-like"/>
    <property type="match status" value="1"/>
</dbReference>
<keyword evidence="1" id="KW-0805">Transcription regulation</keyword>
<keyword evidence="3" id="KW-0804">Transcription</keyword>
<dbReference type="PRINTS" id="PR00032">
    <property type="entry name" value="HTHARAC"/>
</dbReference>
<dbReference type="Pfam" id="PF12833">
    <property type="entry name" value="HTH_18"/>
    <property type="match status" value="1"/>
</dbReference>
<dbReference type="SUPFAM" id="SSF46689">
    <property type="entry name" value="Homeodomain-like"/>
    <property type="match status" value="1"/>
</dbReference>
<dbReference type="PANTHER" id="PTHR46796">
    <property type="entry name" value="HTH-TYPE TRANSCRIPTIONAL ACTIVATOR RHAS-RELATED"/>
    <property type="match status" value="1"/>
</dbReference>